<dbReference type="CDD" id="cd11592">
    <property type="entry name" value="Agmatinase_PAH"/>
    <property type="match status" value="1"/>
</dbReference>
<dbReference type="NCBIfam" id="TIGR01230">
    <property type="entry name" value="agmatinase"/>
    <property type="match status" value="1"/>
</dbReference>
<dbReference type="GO" id="GO:0033389">
    <property type="term" value="P:putrescine biosynthetic process from arginine, via agmatine"/>
    <property type="evidence" value="ECO:0007669"/>
    <property type="project" value="TreeGrafter"/>
</dbReference>
<keyword evidence="2" id="KW-0479">Metal-binding</keyword>
<dbReference type="InterPro" id="IPR023696">
    <property type="entry name" value="Ureohydrolase_dom_sf"/>
</dbReference>
<evidence type="ECO:0000313" key="6">
    <source>
        <dbReference type="Proteomes" id="UP000016462"/>
    </source>
</evidence>
<name>U1MUQ6_9MICO</name>
<dbReference type="InterPro" id="IPR005925">
    <property type="entry name" value="Agmatinase-rel"/>
</dbReference>
<dbReference type="PRINTS" id="PR00116">
    <property type="entry name" value="ARGINASE"/>
</dbReference>
<protein>
    <recommendedName>
        <fullName evidence="7">Agmatinase</fullName>
    </recommendedName>
</protein>
<dbReference type="PROSITE" id="PS01053">
    <property type="entry name" value="ARGINASE_1"/>
    <property type="match status" value="1"/>
</dbReference>
<keyword evidence="6" id="KW-1185">Reference proteome</keyword>
<dbReference type="InterPro" id="IPR006035">
    <property type="entry name" value="Ureohydrolase"/>
</dbReference>
<dbReference type="PANTHER" id="PTHR11358">
    <property type="entry name" value="ARGINASE/AGMATINASE"/>
    <property type="match status" value="1"/>
</dbReference>
<dbReference type="InterPro" id="IPR020855">
    <property type="entry name" value="Ureohydrolase_Mn_BS"/>
</dbReference>
<evidence type="ECO:0000256" key="4">
    <source>
        <dbReference type="RuleBase" id="RU003684"/>
    </source>
</evidence>
<evidence type="ECO:0000256" key="2">
    <source>
        <dbReference type="ARBA" id="ARBA00022723"/>
    </source>
</evidence>
<dbReference type="Proteomes" id="UP000016462">
    <property type="component" value="Unassembled WGS sequence"/>
</dbReference>
<dbReference type="GO" id="GO:0008783">
    <property type="term" value="F:agmatinase activity"/>
    <property type="evidence" value="ECO:0007669"/>
    <property type="project" value="TreeGrafter"/>
</dbReference>
<evidence type="ECO:0000313" key="5">
    <source>
        <dbReference type="EMBL" id="ERG64370.1"/>
    </source>
</evidence>
<accession>U1MUQ6</accession>
<reference evidence="5 6" key="1">
    <citation type="journal article" date="2013" name="Genome Announc.">
        <title>First draft genome sequence from a member of the genus agrococcus, isolated from modern microbialites.</title>
        <authorList>
            <person name="White R.A.III."/>
            <person name="Grassa C.J."/>
            <person name="Suttle C.A."/>
        </authorList>
    </citation>
    <scope>NUCLEOTIDE SEQUENCE [LARGE SCALE GENOMIC DNA]</scope>
    <source>
        <strain evidence="5 6">RW1</strain>
    </source>
</reference>
<gene>
    <name evidence="5" type="ORF">L332_07900</name>
</gene>
<dbReference type="GO" id="GO:0046872">
    <property type="term" value="F:metal ion binding"/>
    <property type="evidence" value="ECO:0007669"/>
    <property type="project" value="UniProtKB-KW"/>
</dbReference>
<dbReference type="EMBL" id="ASHR01000023">
    <property type="protein sequence ID" value="ERG64370.1"/>
    <property type="molecule type" value="Genomic_DNA"/>
</dbReference>
<dbReference type="SUPFAM" id="SSF52768">
    <property type="entry name" value="Arginase/deacetylase"/>
    <property type="match status" value="1"/>
</dbReference>
<sequence>MLLAVLASGPLGDTRATAACQNRDESDRIRHGRGLDRAGQGDDMIGQRDDPGLPRYAGIATFALLPQLHEVEHADVAVVGIPFDSGTSFRPGARFGPAHVREHSRQLHPYHQVHESFPFRDQQVVDGGDLRVGPYDIEAAVEAIHEQARALVQGGTTVVAIGGDHTIALPLLRAAAERHGPLAVLHFDAHLDTWDTLHGASIWHGSPFRRAAEEGLLDLERCQHVGIRGGVYDPSELDDDARVGFAIIRSDDFARHSPEQLAERIRDRLGTGQVYVSIDIDVLDPAHAPGTGTPEVAGISTRELFGVLRELRGLDIVGGDVVEVLPAHDHAGITGLAAAHTVWELLALIPPPSR</sequence>
<dbReference type="PROSITE" id="PS51409">
    <property type="entry name" value="ARGINASE_2"/>
    <property type="match status" value="1"/>
</dbReference>
<evidence type="ECO:0000256" key="3">
    <source>
        <dbReference type="ARBA" id="ARBA00022801"/>
    </source>
</evidence>
<dbReference type="Pfam" id="PF00491">
    <property type="entry name" value="Arginase"/>
    <property type="match status" value="1"/>
</dbReference>
<evidence type="ECO:0000256" key="1">
    <source>
        <dbReference type="ARBA" id="ARBA00009227"/>
    </source>
</evidence>
<organism evidence="5 6">
    <name type="scientific">Agrococcus pavilionensis RW1</name>
    <dbReference type="NCBI Taxonomy" id="1330458"/>
    <lineage>
        <taxon>Bacteria</taxon>
        <taxon>Bacillati</taxon>
        <taxon>Actinomycetota</taxon>
        <taxon>Actinomycetes</taxon>
        <taxon>Micrococcales</taxon>
        <taxon>Microbacteriaceae</taxon>
        <taxon>Agrococcus</taxon>
    </lineage>
</organism>
<dbReference type="Gene3D" id="3.40.800.10">
    <property type="entry name" value="Ureohydrolase domain"/>
    <property type="match status" value="1"/>
</dbReference>
<dbReference type="AlphaFoldDB" id="U1MUQ6"/>
<dbReference type="PANTHER" id="PTHR11358:SF26">
    <property type="entry name" value="GUANIDINO ACID HYDROLASE, MITOCHONDRIAL"/>
    <property type="match status" value="1"/>
</dbReference>
<comment type="caution">
    <text evidence="5">The sequence shown here is derived from an EMBL/GenBank/DDBJ whole genome shotgun (WGS) entry which is preliminary data.</text>
</comment>
<keyword evidence="3 4" id="KW-0378">Hydrolase</keyword>
<proteinExistence type="inferred from homology"/>
<comment type="similarity">
    <text evidence="1">Belongs to the arginase family. Agmatinase subfamily.</text>
</comment>
<evidence type="ECO:0008006" key="7">
    <source>
        <dbReference type="Google" id="ProtNLM"/>
    </source>
</evidence>